<sequence>MLRFFLVNILIFSHLSWAKIPRVIHLTNGEWPPYLSKSLPNGGPSSQVIVEAFRLQGIEVIWGWYPWARSYILAKEGEYDGTVIWSVNEERKEYFLYTVPVLEEKRVLFHLVTKPIEWRTMNDLSKYEIGATVGYQYSKDFQEAEAQGILKVRRIAKESNNFKMLIANRVDLVIATYRVGYALIASKLSENEGNMITHNNRYVDIQHWSVLISKKNQYGDYFIDQFNYGFKKL</sequence>
<evidence type="ECO:0000256" key="1">
    <source>
        <dbReference type="ARBA" id="ARBA00010333"/>
    </source>
</evidence>
<evidence type="ECO:0000313" key="3">
    <source>
        <dbReference type="Proteomes" id="UP000269041"/>
    </source>
</evidence>
<accession>A0A3R9FW83</accession>
<dbReference type="EMBL" id="RSFA01000233">
    <property type="protein sequence ID" value="RSD26604.1"/>
    <property type="molecule type" value="Genomic_DNA"/>
</dbReference>
<dbReference type="PANTHER" id="PTHR35936">
    <property type="entry name" value="MEMBRANE-BOUND LYTIC MUREIN TRANSGLYCOSYLASE F"/>
    <property type="match status" value="1"/>
</dbReference>
<reference evidence="2 3" key="1">
    <citation type="submission" date="2018-12" db="EMBL/GenBank/DDBJ databases">
        <title>Genomic taxonomy of the Vibrionaceae family.</title>
        <authorList>
            <person name="Gomez-Gil B."/>
            <person name="Enciso-Ibarra K."/>
        </authorList>
    </citation>
    <scope>NUCLEOTIDE SEQUENCE [LARGE SCALE GENOMIC DNA]</scope>
    <source>
        <strain evidence="2 3">CAIM 594</strain>
    </source>
</reference>
<keyword evidence="3" id="KW-1185">Reference proteome</keyword>
<organism evidence="2 3">
    <name type="scientific">Vibrio pectenicida</name>
    <dbReference type="NCBI Taxonomy" id="62763"/>
    <lineage>
        <taxon>Bacteria</taxon>
        <taxon>Pseudomonadati</taxon>
        <taxon>Pseudomonadota</taxon>
        <taxon>Gammaproteobacteria</taxon>
        <taxon>Vibrionales</taxon>
        <taxon>Vibrionaceae</taxon>
        <taxon>Vibrio</taxon>
    </lineage>
</organism>
<dbReference type="SUPFAM" id="SSF53850">
    <property type="entry name" value="Periplasmic binding protein-like II"/>
    <property type="match status" value="1"/>
</dbReference>
<evidence type="ECO:0000313" key="2">
    <source>
        <dbReference type="EMBL" id="RSD26604.1"/>
    </source>
</evidence>
<dbReference type="RefSeq" id="WP_125323496.1">
    <property type="nucleotide sequence ID" value="NZ_RSFA01000233.1"/>
</dbReference>
<dbReference type="PANTHER" id="PTHR35936:SF25">
    <property type="entry name" value="ABC TRANSPORTER SUBSTRATE-BINDING PROTEIN"/>
    <property type="match status" value="1"/>
</dbReference>
<comment type="caution">
    <text evidence="2">The sequence shown here is derived from an EMBL/GenBank/DDBJ whole genome shotgun (WGS) entry which is preliminary data.</text>
</comment>
<feature type="non-terminal residue" evidence="2">
    <location>
        <position position="233"/>
    </location>
</feature>
<dbReference type="OrthoDB" id="5296159at2"/>
<gene>
    <name evidence="2" type="ORF">EJA03_20080</name>
</gene>
<comment type="similarity">
    <text evidence="1">Belongs to the bacterial solute-binding protein 3 family.</text>
</comment>
<protein>
    <submittedName>
        <fullName evidence="2">Transporter substrate-binding domain-containing protein</fullName>
    </submittedName>
</protein>
<proteinExistence type="inferred from homology"/>
<dbReference type="Gene3D" id="3.40.190.10">
    <property type="entry name" value="Periplasmic binding protein-like II"/>
    <property type="match status" value="2"/>
</dbReference>
<dbReference type="Proteomes" id="UP000269041">
    <property type="component" value="Unassembled WGS sequence"/>
</dbReference>
<dbReference type="AlphaFoldDB" id="A0A3R9FW83"/>
<name>A0A3R9FW83_9VIBR</name>